<dbReference type="EMBL" id="MCFF01000003">
    <property type="protein sequence ID" value="ORZ27669.1"/>
    <property type="molecule type" value="Genomic_DNA"/>
</dbReference>
<dbReference type="OrthoDB" id="2427805at2759"/>
<dbReference type="InParanoid" id="A0A1Y2GZE1"/>
<protein>
    <submittedName>
        <fullName evidence="1">Uncharacterized protein</fullName>
    </submittedName>
</protein>
<evidence type="ECO:0000313" key="2">
    <source>
        <dbReference type="Proteomes" id="UP000193648"/>
    </source>
</evidence>
<keyword evidence="2" id="KW-1185">Reference proteome</keyword>
<accession>A0A1Y2GZE1</accession>
<comment type="caution">
    <text evidence="1">The sequence shown here is derived from an EMBL/GenBank/DDBJ whole genome shotgun (WGS) entry which is preliminary data.</text>
</comment>
<name>A0A1Y2GZE1_9FUNG</name>
<dbReference type="AlphaFoldDB" id="A0A1Y2GZE1"/>
<dbReference type="RefSeq" id="XP_021885372.1">
    <property type="nucleotide sequence ID" value="XM_022028420.1"/>
</dbReference>
<reference evidence="1 2" key="1">
    <citation type="submission" date="2016-07" db="EMBL/GenBank/DDBJ databases">
        <title>Pervasive Adenine N6-methylation of Active Genes in Fungi.</title>
        <authorList>
            <consortium name="DOE Joint Genome Institute"/>
            <person name="Mondo S.J."/>
            <person name="Dannebaum R.O."/>
            <person name="Kuo R.C."/>
            <person name="Labutti K."/>
            <person name="Haridas S."/>
            <person name="Kuo A."/>
            <person name="Salamov A."/>
            <person name="Ahrendt S.R."/>
            <person name="Lipzen A."/>
            <person name="Sullivan W."/>
            <person name="Andreopoulos W.B."/>
            <person name="Clum A."/>
            <person name="Lindquist E."/>
            <person name="Daum C."/>
            <person name="Ramamoorthy G.K."/>
            <person name="Gryganskyi A."/>
            <person name="Culley D."/>
            <person name="Magnuson J.K."/>
            <person name="James T.Y."/>
            <person name="O'Malley M.A."/>
            <person name="Stajich J.E."/>
            <person name="Spatafora J.W."/>
            <person name="Visel A."/>
            <person name="Grigoriev I.V."/>
        </authorList>
    </citation>
    <scope>NUCLEOTIDE SEQUENCE [LARGE SCALE GENOMIC DNA]</scope>
    <source>
        <strain evidence="1 2">NRRL 3116</strain>
    </source>
</reference>
<dbReference type="GeneID" id="33570263"/>
<gene>
    <name evidence="1" type="ORF">BCR41DRAFT_392126</name>
</gene>
<organism evidence="1 2">
    <name type="scientific">Lobosporangium transversale</name>
    <dbReference type="NCBI Taxonomy" id="64571"/>
    <lineage>
        <taxon>Eukaryota</taxon>
        <taxon>Fungi</taxon>
        <taxon>Fungi incertae sedis</taxon>
        <taxon>Mucoromycota</taxon>
        <taxon>Mortierellomycotina</taxon>
        <taxon>Mortierellomycetes</taxon>
        <taxon>Mortierellales</taxon>
        <taxon>Mortierellaceae</taxon>
        <taxon>Lobosporangium</taxon>
    </lineage>
</organism>
<dbReference type="Proteomes" id="UP000193648">
    <property type="component" value="Unassembled WGS sequence"/>
</dbReference>
<evidence type="ECO:0000313" key="1">
    <source>
        <dbReference type="EMBL" id="ORZ27669.1"/>
    </source>
</evidence>
<sequence length="518" mass="59093">MRVGVFFKTTPCSSWNDVLSFLKVSSKQETIEAYFERYRNGLATIAGHAKAPKEVRERAEGLLSTTSVELFRQKHAVWQVEMKKDEAKQSLAEGYASLAKGAGSMLKDDGGTSSQVVNRASSVSSSSLSSLSFKKRKRSITNINSTSMKTITAMTSAKPDLSSRKARFAAMDRSQFWKLRSGRAVEEVLYHASMKQEANFKMRSYTIDFGCERTRVLFTVDEWEEMKKVGDFQLPRLSETIERYLYDVRLALLRGEHVASTAYVNRVSYGFRTQLYVTKPCPFDNKDLSESFWTREAWPIMKGLLSDVDGVTMIDGEKAGLESGKRKNMGRKVDMETSPPRKQSGRKLDLVARDTTNKRDWFVVESHKEWDEVSTKFLHELDVTLFKDLHLISSHRFQEQPSSHFRSQARFFAIYSGGRGFKTMEMRASPFSAYIMLVHLYSSYQLPPTATVWKLQSQGLAHLLQVRSCVKRTVEMYETEESEKGDDEWLYSSLEKHIYDETLGSSPTDPTSSDIYSS</sequence>
<proteinExistence type="predicted"/>